<name>A0A426QHL0_9GAMM</name>
<protein>
    <submittedName>
        <fullName evidence="1">Uncharacterized protein</fullName>
    </submittedName>
</protein>
<dbReference type="OrthoDB" id="5762010at2"/>
<comment type="caution">
    <text evidence="1">The sequence shown here is derived from an EMBL/GenBank/DDBJ whole genome shotgun (WGS) entry which is preliminary data.</text>
</comment>
<evidence type="ECO:0000313" key="1">
    <source>
        <dbReference type="EMBL" id="RRQ21248.1"/>
    </source>
</evidence>
<organism evidence="1 2">
    <name type="scientific">Thiohalobacter thiocyanaticus</name>
    <dbReference type="NCBI Taxonomy" id="585455"/>
    <lineage>
        <taxon>Bacteria</taxon>
        <taxon>Pseudomonadati</taxon>
        <taxon>Pseudomonadota</taxon>
        <taxon>Gammaproteobacteria</taxon>
        <taxon>Thiohalobacterales</taxon>
        <taxon>Thiohalobacteraceae</taxon>
        <taxon>Thiohalobacter</taxon>
    </lineage>
</organism>
<dbReference type="EMBL" id="QZMU01000001">
    <property type="protein sequence ID" value="RRQ21248.1"/>
    <property type="molecule type" value="Genomic_DNA"/>
</dbReference>
<dbReference type="RefSeq" id="WP_125180462.1">
    <property type="nucleotide sequence ID" value="NZ_QZMU01000001.1"/>
</dbReference>
<reference evidence="1 2" key="1">
    <citation type="journal article" date="2010" name="Int. J. Syst. Evol. Microbiol.">
        <title>Thiohalobacter thiocyanaticus gen. nov., sp. nov., a moderately halophilic, sulfur-oxidizing gammaproteobacterium from hypersaline lakes, that utilizes thiocyanate.</title>
        <authorList>
            <person name="Sorokin D.Y."/>
            <person name="Kovaleva O.L."/>
            <person name="Tourova T.P."/>
            <person name="Muyzer G."/>
        </authorList>
    </citation>
    <scope>NUCLEOTIDE SEQUENCE [LARGE SCALE GENOMIC DNA]</scope>
    <source>
        <strain evidence="1 2">Hrh1</strain>
    </source>
</reference>
<sequence length="279" mass="29352">MATAALVFSANAAAWSFSMDFKGYMTLLTPEGEMVRNTSFADEPRFQGYRSPINGTMVMTTNNQGMSGSATFEPFPFFGVEASGRDITFVSTDNLLGIPTNTLLLGNMLFDWSGNNGIPVSLVLDMGNLTTALMNSSPGDVIRGVMTPPTDNTVITLQDGSTTTMPVGPAIVATTTWNTTDVDTDSDGEPGPLQLGVNPSGTTPLLYDTVIDKTNGDIGLGGSPMRTPPFMGFNANFDIVEITVTCVSLTDGCEVPVPEVPLSAEPLKPLLDTAGGLFP</sequence>
<dbReference type="Proteomes" id="UP000287798">
    <property type="component" value="Unassembled WGS sequence"/>
</dbReference>
<accession>A0A426QHL0</accession>
<gene>
    <name evidence="1" type="ORF">D6C00_04290</name>
</gene>
<proteinExistence type="predicted"/>
<evidence type="ECO:0000313" key="2">
    <source>
        <dbReference type="Proteomes" id="UP000287798"/>
    </source>
</evidence>
<keyword evidence="2" id="KW-1185">Reference proteome</keyword>
<dbReference type="AlphaFoldDB" id="A0A426QHL0"/>